<dbReference type="EMBL" id="JH668370">
    <property type="protein sequence ID" value="KAG6449196.1"/>
    <property type="molecule type" value="Genomic_DNA"/>
</dbReference>
<reference evidence="2" key="1">
    <citation type="journal article" date="2016" name="Insect Biochem. Mol. Biol.">
        <title>Multifaceted biological insights from a draft genome sequence of the tobacco hornworm moth, Manduca sexta.</title>
        <authorList>
            <person name="Kanost M.R."/>
            <person name="Arrese E.L."/>
            <person name="Cao X."/>
            <person name="Chen Y.R."/>
            <person name="Chellapilla S."/>
            <person name="Goldsmith M.R."/>
            <person name="Grosse-Wilde E."/>
            <person name="Heckel D.G."/>
            <person name="Herndon N."/>
            <person name="Jiang H."/>
            <person name="Papanicolaou A."/>
            <person name="Qu J."/>
            <person name="Soulages J.L."/>
            <person name="Vogel H."/>
            <person name="Walters J."/>
            <person name="Waterhouse R.M."/>
            <person name="Ahn S.J."/>
            <person name="Almeida F.C."/>
            <person name="An C."/>
            <person name="Aqrawi P."/>
            <person name="Bretschneider A."/>
            <person name="Bryant W.B."/>
            <person name="Bucks S."/>
            <person name="Chao H."/>
            <person name="Chevignon G."/>
            <person name="Christen J.M."/>
            <person name="Clarke D.F."/>
            <person name="Dittmer N.T."/>
            <person name="Ferguson L.C.F."/>
            <person name="Garavelou S."/>
            <person name="Gordon K.H.J."/>
            <person name="Gunaratna R.T."/>
            <person name="Han Y."/>
            <person name="Hauser F."/>
            <person name="He Y."/>
            <person name="Heidel-Fischer H."/>
            <person name="Hirsh A."/>
            <person name="Hu Y."/>
            <person name="Jiang H."/>
            <person name="Kalra D."/>
            <person name="Klinner C."/>
            <person name="Konig C."/>
            <person name="Kovar C."/>
            <person name="Kroll A.R."/>
            <person name="Kuwar S.S."/>
            <person name="Lee S.L."/>
            <person name="Lehman R."/>
            <person name="Li K."/>
            <person name="Li Z."/>
            <person name="Liang H."/>
            <person name="Lovelace S."/>
            <person name="Lu Z."/>
            <person name="Mansfield J.H."/>
            <person name="McCulloch K.J."/>
            <person name="Mathew T."/>
            <person name="Morton B."/>
            <person name="Muzny D.M."/>
            <person name="Neunemann D."/>
            <person name="Ongeri F."/>
            <person name="Pauchet Y."/>
            <person name="Pu L.L."/>
            <person name="Pyrousis I."/>
            <person name="Rao X.J."/>
            <person name="Redding A."/>
            <person name="Roesel C."/>
            <person name="Sanchez-Gracia A."/>
            <person name="Schaack S."/>
            <person name="Shukla A."/>
            <person name="Tetreau G."/>
            <person name="Wang Y."/>
            <person name="Xiong G.H."/>
            <person name="Traut W."/>
            <person name="Walsh T.K."/>
            <person name="Worley K.C."/>
            <person name="Wu D."/>
            <person name="Wu W."/>
            <person name="Wu Y.Q."/>
            <person name="Zhang X."/>
            <person name="Zou Z."/>
            <person name="Zucker H."/>
            <person name="Briscoe A.D."/>
            <person name="Burmester T."/>
            <person name="Clem R.J."/>
            <person name="Feyereisen R."/>
            <person name="Grimmelikhuijzen C.J.P."/>
            <person name="Hamodrakas S.J."/>
            <person name="Hansson B.S."/>
            <person name="Huguet E."/>
            <person name="Jermiin L.S."/>
            <person name="Lan Q."/>
            <person name="Lehman H.K."/>
            <person name="Lorenzen M."/>
            <person name="Merzendorfer H."/>
            <person name="Michalopoulos I."/>
            <person name="Morton D.B."/>
            <person name="Muthukrishnan S."/>
            <person name="Oakeshott J.G."/>
            <person name="Palmer W."/>
            <person name="Park Y."/>
            <person name="Passarelli A.L."/>
            <person name="Rozas J."/>
            <person name="Schwartz L.M."/>
            <person name="Smith W."/>
            <person name="Southgate A."/>
            <person name="Vilcinskas A."/>
            <person name="Vogt R."/>
            <person name="Wang P."/>
            <person name="Werren J."/>
            <person name="Yu X.Q."/>
            <person name="Zhou J.J."/>
            <person name="Brown S.J."/>
            <person name="Scherer S.E."/>
            <person name="Richards S."/>
            <person name="Blissard G.W."/>
        </authorList>
    </citation>
    <scope>NUCLEOTIDE SEQUENCE</scope>
</reference>
<feature type="transmembrane region" description="Helical" evidence="1">
    <location>
        <begin position="510"/>
        <end position="532"/>
    </location>
</feature>
<keyword evidence="3" id="KW-1185">Reference proteome</keyword>
<keyword evidence="1" id="KW-0472">Membrane</keyword>
<organism evidence="2 3">
    <name type="scientific">Manduca sexta</name>
    <name type="common">Tobacco hawkmoth</name>
    <name type="synonym">Tobacco hornworm</name>
    <dbReference type="NCBI Taxonomy" id="7130"/>
    <lineage>
        <taxon>Eukaryota</taxon>
        <taxon>Metazoa</taxon>
        <taxon>Ecdysozoa</taxon>
        <taxon>Arthropoda</taxon>
        <taxon>Hexapoda</taxon>
        <taxon>Insecta</taxon>
        <taxon>Pterygota</taxon>
        <taxon>Neoptera</taxon>
        <taxon>Endopterygota</taxon>
        <taxon>Lepidoptera</taxon>
        <taxon>Glossata</taxon>
        <taxon>Ditrysia</taxon>
        <taxon>Bombycoidea</taxon>
        <taxon>Sphingidae</taxon>
        <taxon>Sphinginae</taxon>
        <taxon>Sphingini</taxon>
        <taxon>Manduca</taxon>
    </lineage>
</organism>
<comment type="caution">
    <text evidence="2">The sequence shown here is derived from an EMBL/GenBank/DDBJ whole genome shotgun (WGS) entry which is preliminary data.</text>
</comment>
<sequence length="546" mass="63760">MLLMQAIQSLALQLQKIENNPGILPVKRGTAYISYYNWEIIKILNLELIHDNIEYNVKEYYDINKYLDENLEVHMLDGNILDAKVQTAYILNITVERYEDLIPNIRNKRGILNPLGTVLKVITGNLDNEDAIRYDTLIKSIQSKQNAINKRITVVSEIVDTLVDLTNSTRNNFIVLGKTIDEMELLLNKTHFQRIKELVINTYNLLTHNFQILLSRLEEVETIIAFSRLNVLHQFLFNYNELFNILKDIEKVDNLILPVTYKNLINIEKHINIKAFVKNKQITFILSVPTIQLEMYSYYQLHPFPMFNPNINETLLINPKYSFILVKELKILALMKPCKEIIEDKFMCQENDISPMNEDNCIMDLMKFAADITSCSPIKVTAKNIKLKSITNNKWIVYTANHIFMKEYCENDMNQYDLFGTYTLILNEDCRIQLGNITLRKRHYQGQPAEIKRMPVVNLPEITAHPKFQKTPINLDDVDIENLQLMSKILKDNKVDSDEEKQLIVNTKSVSIGTIIIYVILLCILVILVIRYKNRIVSNIRKRHIY</sequence>
<keyword evidence="1" id="KW-0812">Transmembrane</keyword>
<gene>
    <name evidence="2" type="ORF">O3G_MSEX005923</name>
</gene>
<keyword evidence="1" id="KW-1133">Transmembrane helix</keyword>
<evidence type="ECO:0000313" key="2">
    <source>
        <dbReference type="EMBL" id="KAG6449196.1"/>
    </source>
</evidence>
<dbReference type="AlphaFoldDB" id="A0A922CK94"/>
<proteinExistence type="predicted"/>
<reference evidence="2" key="2">
    <citation type="submission" date="2020-12" db="EMBL/GenBank/DDBJ databases">
        <authorList>
            <person name="Kanost M."/>
        </authorList>
    </citation>
    <scope>NUCLEOTIDE SEQUENCE</scope>
</reference>
<name>A0A922CK94_MANSE</name>
<accession>A0A922CK94</accession>
<dbReference type="Proteomes" id="UP000791440">
    <property type="component" value="Unassembled WGS sequence"/>
</dbReference>
<protein>
    <submittedName>
        <fullName evidence="2">Uncharacterized protein</fullName>
    </submittedName>
</protein>
<evidence type="ECO:0000256" key="1">
    <source>
        <dbReference type="SAM" id="Phobius"/>
    </source>
</evidence>
<evidence type="ECO:0000313" key="3">
    <source>
        <dbReference type="Proteomes" id="UP000791440"/>
    </source>
</evidence>